<name>A0A6A6WIH2_9PEZI</name>
<dbReference type="AlphaFoldDB" id="A0A6A6WIH2"/>
<dbReference type="Gene3D" id="3.40.630.30">
    <property type="match status" value="1"/>
</dbReference>
<proteinExistence type="predicted"/>
<dbReference type="GeneID" id="54480687"/>
<organism evidence="2 3">
    <name type="scientific">Pseudovirgaria hyperparasitica</name>
    <dbReference type="NCBI Taxonomy" id="470096"/>
    <lineage>
        <taxon>Eukaryota</taxon>
        <taxon>Fungi</taxon>
        <taxon>Dikarya</taxon>
        <taxon>Ascomycota</taxon>
        <taxon>Pezizomycotina</taxon>
        <taxon>Dothideomycetes</taxon>
        <taxon>Dothideomycetes incertae sedis</taxon>
        <taxon>Acrospermales</taxon>
        <taxon>Acrospermaceae</taxon>
        <taxon>Pseudovirgaria</taxon>
    </lineage>
</organism>
<dbReference type="SUPFAM" id="SSF55729">
    <property type="entry name" value="Acyl-CoA N-acyltransferases (Nat)"/>
    <property type="match status" value="1"/>
</dbReference>
<evidence type="ECO:0000313" key="3">
    <source>
        <dbReference type="Proteomes" id="UP000799437"/>
    </source>
</evidence>
<accession>A0A6A6WIH2</accession>
<dbReference type="InterPro" id="IPR016181">
    <property type="entry name" value="Acyl_CoA_acyltransferase"/>
</dbReference>
<feature type="domain" description="LYC1 C-terminal" evidence="1">
    <location>
        <begin position="170"/>
        <end position="401"/>
    </location>
</feature>
<keyword evidence="3" id="KW-1185">Reference proteome</keyword>
<sequence length="401" mass="44369">MSSTPLPSGDSPTLALVHPTAAEKAHQFSLNGSVWRGALTQDSYERREAHLAKTALSSNSGITYWVLVDTSEPTATRRVLCGCESLRKRALISHRGRTQDLICHGIGSVFCPPEHRGRGYAQRMMRELGPKLKTHQVAETGFESLFSVLYSDIGKKFYASFGWKPFPSSHISVPASAVQHKGPVTASELRAADLEDLCAADEKILRKALEERSEDAPPAVALLPNIETIRWHHAREEFVGYELLGRSPDVKGAIVSLDAGKRAWCYWTRMWYNPDVEASKGNTLHILRLVVEDEGAAPTNGTAVNGTHHNGTNDRVHGEQRRQLAVEALLRAAQLQAAQWNMNEVEVWSPTSITVAAAKQIDGKAKVVDRDCESIASLMWYGTKEEEDGVEWVSNEKYGWC</sequence>
<dbReference type="Pfam" id="PF22998">
    <property type="entry name" value="GNAT_LYC1-like"/>
    <property type="match status" value="1"/>
</dbReference>
<dbReference type="PANTHER" id="PTHR34815">
    <property type="entry name" value="LYSINE ACETYLTRANSFERASE"/>
    <property type="match status" value="1"/>
</dbReference>
<dbReference type="Proteomes" id="UP000799437">
    <property type="component" value="Unassembled WGS sequence"/>
</dbReference>
<reference evidence="2" key="1">
    <citation type="journal article" date="2020" name="Stud. Mycol.">
        <title>101 Dothideomycetes genomes: a test case for predicting lifestyles and emergence of pathogens.</title>
        <authorList>
            <person name="Haridas S."/>
            <person name="Albert R."/>
            <person name="Binder M."/>
            <person name="Bloem J."/>
            <person name="Labutti K."/>
            <person name="Salamov A."/>
            <person name="Andreopoulos B."/>
            <person name="Baker S."/>
            <person name="Barry K."/>
            <person name="Bills G."/>
            <person name="Bluhm B."/>
            <person name="Cannon C."/>
            <person name="Castanera R."/>
            <person name="Culley D."/>
            <person name="Daum C."/>
            <person name="Ezra D."/>
            <person name="Gonzalez J."/>
            <person name="Henrissat B."/>
            <person name="Kuo A."/>
            <person name="Liang C."/>
            <person name="Lipzen A."/>
            <person name="Lutzoni F."/>
            <person name="Magnuson J."/>
            <person name="Mondo S."/>
            <person name="Nolan M."/>
            <person name="Ohm R."/>
            <person name="Pangilinan J."/>
            <person name="Park H.-J."/>
            <person name="Ramirez L."/>
            <person name="Alfaro M."/>
            <person name="Sun H."/>
            <person name="Tritt A."/>
            <person name="Yoshinaga Y."/>
            <person name="Zwiers L.-H."/>
            <person name="Turgeon B."/>
            <person name="Goodwin S."/>
            <person name="Spatafora J."/>
            <person name="Crous P."/>
            <person name="Grigoriev I."/>
        </authorList>
    </citation>
    <scope>NUCLEOTIDE SEQUENCE</scope>
    <source>
        <strain evidence="2">CBS 121739</strain>
    </source>
</reference>
<dbReference type="RefSeq" id="XP_033604257.1">
    <property type="nucleotide sequence ID" value="XM_033739633.1"/>
</dbReference>
<dbReference type="OrthoDB" id="2020070at2759"/>
<evidence type="ECO:0000313" key="2">
    <source>
        <dbReference type="EMBL" id="KAF2761806.1"/>
    </source>
</evidence>
<dbReference type="PANTHER" id="PTHR34815:SF4">
    <property type="entry name" value="N-ACETYLTRANSFERASE DOMAIN-CONTAINING PROTEIN"/>
    <property type="match status" value="1"/>
</dbReference>
<dbReference type="InterPro" id="IPR055100">
    <property type="entry name" value="GNAT_LYC1-like"/>
</dbReference>
<protein>
    <recommendedName>
        <fullName evidence="1">LYC1 C-terminal domain-containing protein</fullName>
    </recommendedName>
</protein>
<dbReference type="InterPro" id="IPR053013">
    <property type="entry name" value="LAT"/>
</dbReference>
<evidence type="ECO:0000259" key="1">
    <source>
        <dbReference type="Pfam" id="PF22998"/>
    </source>
</evidence>
<dbReference type="EMBL" id="ML996566">
    <property type="protein sequence ID" value="KAF2761806.1"/>
    <property type="molecule type" value="Genomic_DNA"/>
</dbReference>
<gene>
    <name evidence="2" type="ORF">EJ05DRAFT_185524</name>
</gene>